<sequence>MALHNNINMLLITIFIFVTSHDLLFAPSLGLTLHGINIDTVSLNGSVHLRTPEANRFLRTKLYTLDVNVCLVELQCDTGGRSVVSRSVRTDYLGRFDFFFKTVEVPEFNPLSCEVAVGVGGAKEVLRASIREETIAQTIEGAQAFFHASHFKYWIGSAEL</sequence>
<proteinExistence type="predicted"/>
<comment type="caution">
    <text evidence="2">The sequence shown here is derived from an EMBL/GenBank/DDBJ whole genome shotgun (WGS) entry which is preliminary data.</text>
</comment>
<dbReference type="AlphaFoldDB" id="A0AAP0HX66"/>
<evidence type="ECO:0000256" key="1">
    <source>
        <dbReference type="SAM" id="SignalP"/>
    </source>
</evidence>
<accession>A0AAP0HX66</accession>
<name>A0AAP0HX66_9MAGN</name>
<keyword evidence="3" id="KW-1185">Reference proteome</keyword>
<reference evidence="2 3" key="1">
    <citation type="submission" date="2024-01" db="EMBL/GenBank/DDBJ databases">
        <title>Genome assemblies of Stephania.</title>
        <authorList>
            <person name="Yang L."/>
        </authorList>
    </citation>
    <scope>NUCLEOTIDE SEQUENCE [LARGE SCALE GENOMIC DNA]</scope>
    <source>
        <strain evidence="2">YNDBR</strain>
        <tissue evidence="2">Leaf</tissue>
    </source>
</reference>
<dbReference type="Proteomes" id="UP001420932">
    <property type="component" value="Unassembled WGS sequence"/>
</dbReference>
<protein>
    <submittedName>
        <fullName evidence="2">Uncharacterized protein</fullName>
    </submittedName>
</protein>
<dbReference type="EMBL" id="JBBNAF010000011">
    <property type="protein sequence ID" value="KAK9099585.1"/>
    <property type="molecule type" value="Genomic_DNA"/>
</dbReference>
<keyword evidence="1" id="KW-0732">Signal</keyword>
<evidence type="ECO:0000313" key="2">
    <source>
        <dbReference type="EMBL" id="KAK9099585.1"/>
    </source>
</evidence>
<evidence type="ECO:0000313" key="3">
    <source>
        <dbReference type="Proteomes" id="UP001420932"/>
    </source>
</evidence>
<feature type="signal peptide" evidence="1">
    <location>
        <begin position="1"/>
        <end position="20"/>
    </location>
</feature>
<feature type="chain" id="PRO_5042955161" evidence="1">
    <location>
        <begin position="21"/>
        <end position="160"/>
    </location>
</feature>
<gene>
    <name evidence="2" type="ORF">Syun_026630</name>
</gene>
<organism evidence="2 3">
    <name type="scientific">Stephania yunnanensis</name>
    <dbReference type="NCBI Taxonomy" id="152371"/>
    <lineage>
        <taxon>Eukaryota</taxon>
        <taxon>Viridiplantae</taxon>
        <taxon>Streptophyta</taxon>
        <taxon>Embryophyta</taxon>
        <taxon>Tracheophyta</taxon>
        <taxon>Spermatophyta</taxon>
        <taxon>Magnoliopsida</taxon>
        <taxon>Ranunculales</taxon>
        <taxon>Menispermaceae</taxon>
        <taxon>Menispermoideae</taxon>
        <taxon>Cissampelideae</taxon>
        <taxon>Stephania</taxon>
    </lineage>
</organism>